<evidence type="ECO:0000313" key="1">
    <source>
        <dbReference type="EMBL" id="AQS36650.1"/>
    </source>
</evidence>
<dbReference type="RefSeq" id="WP_257788643.1">
    <property type="nucleotide sequence ID" value="NZ_CP014782.1"/>
</dbReference>
<gene>
    <name evidence="1" type="ORF">Sps_01484</name>
</gene>
<protein>
    <submittedName>
        <fullName evidence="1">Uncharacterized protein</fullName>
    </submittedName>
</protein>
<organism evidence="1 2">
    <name type="scientific">Shewanella psychrophila</name>
    <dbReference type="NCBI Taxonomy" id="225848"/>
    <lineage>
        <taxon>Bacteria</taxon>
        <taxon>Pseudomonadati</taxon>
        <taxon>Pseudomonadota</taxon>
        <taxon>Gammaproteobacteria</taxon>
        <taxon>Alteromonadales</taxon>
        <taxon>Shewanellaceae</taxon>
        <taxon>Shewanella</taxon>
    </lineage>
</organism>
<keyword evidence="2" id="KW-1185">Reference proteome</keyword>
<proteinExistence type="predicted"/>
<dbReference type="Proteomes" id="UP000189545">
    <property type="component" value="Chromosome"/>
</dbReference>
<evidence type="ECO:0000313" key="2">
    <source>
        <dbReference type="Proteomes" id="UP000189545"/>
    </source>
</evidence>
<reference evidence="1 2" key="1">
    <citation type="submission" date="2016-03" db="EMBL/GenBank/DDBJ databases">
        <title>Complete genome sequence of Shewanella psychrophila WP2, a deep sea bacterium isolated from west Pacific sediment.</title>
        <authorList>
            <person name="Xu G."/>
            <person name="Jian H."/>
        </authorList>
    </citation>
    <scope>NUCLEOTIDE SEQUENCE [LARGE SCALE GENOMIC DNA]</scope>
    <source>
        <strain evidence="1 2">WP2</strain>
    </source>
</reference>
<sequence>MSTTAAEDIAAEYPVPTCYVFGGIKECCWPAAQKLGSSLTRKV</sequence>
<dbReference type="AlphaFoldDB" id="A0A1S6HMA8"/>
<dbReference type="EMBL" id="CP014782">
    <property type="protein sequence ID" value="AQS36650.1"/>
    <property type="molecule type" value="Genomic_DNA"/>
</dbReference>
<dbReference type="KEGG" id="spsw:Sps_01484"/>
<accession>A0A1S6HMA8</accession>
<name>A0A1S6HMA8_9GAMM</name>